<name>A0A194VU72_CYTMA</name>
<feature type="region of interest" description="Disordered" evidence="1">
    <location>
        <begin position="440"/>
        <end position="460"/>
    </location>
</feature>
<dbReference type="Proteomes" id="UP000078559">
    <property type="component" value="Chromosome 3"/>
</dbReference>
<dbReference type="AlphaFoldDB" id="A0A194VU72"/>
<feature type="compositionally biased region" description="Low complexity" evidence="1">
    <location>
        <begin position="622"/>
        <end position="632"/>
    </location>
</feature>
<dbReference type="SMART" id="SM00256">
    <property type="entry name" value="FBOX"/>
    <property type="match status" value="1"/>
</dbReference>
<organism evidence="3 4">
    <name type="scientific">Cytospora mali</name>
    <name type="common">Apple Valsa canker fungus</name>
    <name type="synonym">Valsa mali</name>
    <dbReference type="NCBI Taxonomy" id="578113"/>
    <lineage>
        <taxon>Eukaryota</taxon>
        <taxon>Fungi</taxon>
        <taxon>Dikarya</taxon>
        <taxon>Ascomycota</taxon>
        <taxon>Pezizomycotina</taxon>
        <taxon>Sordariomycetes</taxon>
        <taxon>Sordariomycetidae</taxon>
        <taxon>Diaporthales</taxon>
        <taxon>Cytosporaceae</taxon>
        <taxon>Cytospora</taxon>
    </lineage>
</organism>
<dbReference type="Gene3D" id="1.20.1280.50">
    <property type="match status" value="1"/>
</dbReference>
<feature type="domain" description="F-box" evidence="2">
    <location>
        <begin position="1"/>
        <end position="47"/>
    </location>
</feature>
<dbReference type="PROSITE" id="PS50181">
    <property type="entry name" value="FBOX"/>
    <property type="match status" value="1"/>
</dbReference>
<dbReference type="InterPro" id="IPR001810">
    <property type="entry name" value="F-box_dom"/>
</dbReference>
<reference evidence="3" key="1">
    <citation type="submission" date="2014-12" db="EMBL/GenBank/DDBJ databases">
        <title>Genome Sequence of Valsa Canker Pathogens Uncovers a Specific Adaption of Colonization on Woody Bark.</title>
        <authorList>
            <person name="Yin Z."/>
            <person name="Liu H."/>
            <person name="Gao X."/>
            <person name="Li Z."/>
            <person name="Song N."/>
            <person name="Ke X."/>
            <person name="Dai Q."/>
            <person name="Wu Y."/>
            <person name="Sun Y."/>
            <person name="Xu J.-R."/>
            <person name="Kang Z.K."/>
            <person name="Wang L."/>
            <person name="Huang L."/>
        </authorList>
    </citation>
    <scope>NUCLEOTIDE SEQUENCE [LARGE SCALE GENOMIC DNA]</scope>
    <source>
        <strain evidence="3">03-8</strain>
    </source>
</reference>
<dbReference type="Pfam" id="PF12937">
    <property type="entry name" value="F-box-like"/>
    <property type="match status" value="1"/>
</dbReference>
<feature type="region of interest" description="Disordered" evidence="1">
    <location>
        <begin position="274"/>
        <end position="310"/>
    </location>
</feature>
<keyword evidence="4" id="KW-1185">Reference proteome</keyword>
<feature type="region of interest" description="Disordered" evidence="1">
    <location>
        <begin position="614"/>
        <end position="679"/>
    </location>
</feature>
<proteinExistence type="predicted"/>
<dbReference type="OrthoDB" id="5334391at2759"/>
<sequence>MDIVDLPRDLFLLIVAHLSARTAVSCRRVSRRWNGAFADDDLSLRLLKWHFPRCREVRLAFSADPAASAAVGGCAAAVGAGHGEESHDERGREAQRRAVPIGSDGGRGRAGWAAAFAAVARRYHHLRTAAPRCVEKIRHGAGAGAGAGAGGFLPVATWDRYLRLHDKTAPFHYPDLGWCYGQEDGLLVYRVCEEVTAGAGEWSACPWRLLDLEARLEVTVPFAQGGERAVRRVRLSDGVLIFEWCEREAEHQPFGRGGCPRHFVTVYDVVRTTTRATPDDDNDDNGDDDDDDDDDDDGENKPEKSSSGTNWTITQRAEFRMLLGTPVSIHSRFLSTHTNTHYAVYVWQPDRTSREDDDPVDVVIVWDISTPGQPRVLRRMPWSTLDFYGVRQRSTPRLRCLGMDDRNLYFAEEEHRWEQGGHGSLSPPRVHLVRSTGVPVIPTPSSVDGRGGGQAPEKSQQVDIDINDVVVQGPRWVDECGANGDVNMSFCSRARTCPHHHHHHHDSASTPLNHMLVTGSPTAPGIWHGEFAPGVAGTSLAREIEASIRAPVGRWPGWAPCWRHEEFPYLTVSEVVDFRAGVRVTARQCFMLETLSVHVRPLLSVGSLDGRNTCGGGDAEDSSSSSSSSSSSRKMLRRGGSAKTNDTGSNEEVRSRKGRGHDSGERTSEDEDGGGNGEVQFADEMWDALLGKGFIFGDERWLIGEDKGGTITILRF</sequence>
<evidence type="ECO:0000259" key="2">
    <source>
        <dbReference type="PROSITE" id="PS50181"/>
    </source>
</evidence>
<evidence type="ECO:0000313" key="4">
    <source>
        <dbReference type="Proteomes" id="UP000078559"/>
    </source>
</evidence>
<feature type="compositionally biased region" description="Acidic residues" evidence="1">
    <location>
        <begin position="279"/>
        <end position="298"/>
    </location>
</feature>
<dbReference type="InterPro" id="IPR036047">
    <property type="entry name" value="F-box-like_dom_sf"/>
</dbReference>
<evidence type="ECO:0000256" key="1">
    <source>
        <dbReference type="SAM" id="MobiDB-lite"/>
    </source>
</evidence>
<evidence type="ECO:0000313" key="3">
    <source>
        <dbReference type="EMBL" id="KUI67355.1"/>
    </source>
</evidence>
<accession>A0A194VU72</accession>
<feature type="compositionally biased region" description="Basic and acidic residues" evidence="1">
    <location>
        <begin position="651"/>
        <end position="667"/>
    </location>
</feature>
<gene>
    <name evidence="3" type="ORF">VM1G_02650</name>
</gene>
<dbReference type="EMBL" id="CM003100">
    <property type="protein sequence ID" value="KUI67355.1"/>
    <property type="molecule type" value="Genomic_DNA"/>
</dbReference>
<protein>
    <recommendedName>
        <fullName evidence="2">F-box domain-containing protein</fullName>
    </recommendedName>
</protein>
<dbReference type="CDD" id="cd09917">
    <property type="entry name" value="F-box_SF"/>
    <property type="match status" value="1"/>
</dbReference>
<dbReference type="SUPFAM" id="SSF81383">
    <property type="entry name" value="F-box domain"/>
    <property type="match status" value="1"/>
</dbReference>